<proteinExistence type="predicted"/>
<keyword evidence="1" id="KW-1015">Disulfide bond</keyword>
<dbReference type="PANTHER" id="PTHR22803">
    <property type="entry name" value="MANNOSE, PHOSPHOLIPASE, LECTIN RECEPTOR RELATED"/>
    <property type="match status" value="1"/>
</dbReference>
<dbReference type="AlphaFoldDB" id="R7V8X6"/>
<dbReference type="PROSITE" id="PS50041">
    <property type="entry name" value="C_TYPE_LECTIN_2"/>
    <property type="match status" value="1"/>
</dbReference>
<dbReference type="EnsemblMetazoa" id="CapteT67858">
    <property type="protein sequence ID" value="CapteP67858"/>
    <property type="gene ID" value="CapteG67858"/>
</dbReference>
<dbReference type="OMA" id="HNGFENN"/>
<keyword evidence="5" id="KW-1185">Reference proteome</keyword>
<dbReference type="SUPFAM" id="SSF56436">
    <property type="entry name" value="C-type lectin-like"/>
    <property type="match status" value="1"/>
</dbReference>
<dbReference type="Proteomes" id="UP000014760">
    <property type="component" value="Unassembled WGS sequence"/>
</dbReference>
<organism evidence="3">
    <name type="scientific">Capitella teleta</name>
    <name type="common">Polychaete worm</name>
    <dbReference type="NCBI Taxonomy" id="283909"/>
    <lineage>
        <taxon>Eukaryota</taxon>
        <taxon>Metazoa</taxon>
        <taxon>Spiralia</taxon>
        <taxon>Lophotrochozoa</taxon>
        <taxon>Annelida</taxon>
        <taxon>Polychaeta</taxon>
        <taxon>Sedentaria</taxon>
        <taxon>Scolecida</taxon>
        <taxon>Capitellidae</taxon>
        <taxon>Capitella</taxon>
    </lineage>
</organism>
<dbReference type="InterPro" id="IPR016186">
    <property type="entry name" value="C-type_lectin-like/link_sf"/>
</dbReference>
<dbReference type="STRING" id="283909.R7V8X6"/>
<feature type="non-terminal residue" evidence="3">
    <location>
        <position position="139"/>
    </location>
</feature>
<dbReference type="SMART" id="SM00034">
    <property type="entry name" value="CLECT"/>
    <property type="match status" value="1"/>
</dbReference>
<accession>R7V8X6</accession>
<reference evidence="4" key="3">
    <citation type="submission" date="2015-06" db="UniProtKB">
        <authorList>
            <consortium name="EnsemblMetazoa"/>
        </authorList>
    </citation>
    <scope>IDENTIFICATION</scope>
</reference>
<dbReference type="InterPro" id="IPR016187">
    <property type="entry name" value="CTDL_fold"/>
</dbReference>
<evidence type="ECO:0000313" key="4">
    <source>
        <dbReference type="EnsemblMetazoa" id="CapteP67858"/>
    </source>
</evidence>
<dbReference type="Gene3D" id="3.10.100.10">
    <property type="entry name" value="Mannose-Binding Protein A, subunit A"/>
    <property type="match status" value="1"/>
</dbReference>
<evidence type="ECO:0000313" key="3">
    <source>
        <dbReference type="EMBL" id="ELU12811.1"/>
    </source>
</evidence>
<dbReference type="InterPro" id="IPR018378">
    <property type="entry name" value="C-type_lectin_CS"/>
</dbReference>
<name>R7V8X6_CAPTE</name>
<feature type="non-terminal residue" evidence="3">
    <location>
        <position position="1"/>
    </location>
</feature>
<gene>
    <name evidence="3" type="ORF">CAPTEDRAFT_67858</name>
</gene>
<reference evidence="3 5" key="2">
    <citation type="journal article" date="2013" name="Nature">
        <title>Insights into bilaterian evolution from three spiralian genomes.</title>
        <authorList>
            <person name="Simakov O."/>
            <person name="Marletaz F."/>
            <person name="Cho S.J."/>
            <person name="Edsinger-Gonzales E."/>
            <person name="Havlak P."/>
            <person name="Hellsten U."/>
            <person name="Kuo D.H."/>
            <person name="Larsson T."/>
            <person name="Lv J."/>
            <person name="Arendt D."/>
            <person name="Savage R."/>
            <person name="Osoegawa K."/>
            <person name="de Jong P."/>
            <person name="Grimwood J."/>
            <person name="Chapman J.A."/>
            <person name="Shapiro H."/>
            <person name="Aerts A."/>
            <person name="Otillar R.P."/>
            <person name="Terry A.Y."/>
            <person name="Boore J.L."/>
            <person name="Grigoriev I.V."/>
            <person name="Lindberg D.R."/>
            <person name="Seaver E.C."/>
            <person name="Weisblat D.A."/>
            <person name="Putnam N.H."/>
            <person name="Rokhsar D.S."/>
        </authorList>
    </citation>
    <scope>NUCLEOTIDE SEQUENCE</scope>
    <source>
        <strain evidence="3 5">I ESC-2004</strain>
    </source>
</reference>
<dbReference type="CDD" id="cd00037">
    <property type="entry name" value="CLECT"/>
    <property type="match status" value="1"/>
</dbReference>
<dbReference type="OrthoDB" id="6160079at2759"/>
<evidence type="ECO:0000259" key="2">
    <source>
        <dbReference type="PROSITE" id="PS50041"/>
    </source>
</evidence>
<dbReference type="Pfam" id="PF00059">
    <property type="entry name" value="Lectin_C"/>
    <property type="match status" value="1"/>
</dbReference>
<dbReference type="InterPro" id="IPR050111">
    <property type="entry name" value="C-type_lectin/snaclec_domain"/>
</dbReference>
<dbReference type="PROSITE" id="PS00615">
    <property type="entry name" value="C_TYPE_LECTIN_1"/>
    <property type="match status" value="1"/>
</dbReference>
<evidence type="ECO:0000313" key="5">
    <source>
        <dbReference type="Proteomes" id="UP000014760"/>
    </source>
</evidence>
<protein>
    <recommendedName>
        <fullName evidence="2">C-type lectin domain-containing protein</fullName>
    </recommendedName>
</protein>
<evidence type="ECO:0000256" key="1">
    <source>
        <dbReference type="ARBA" id="ARBA00023157"/>
    </source>
</evidence>
<dbReference type="EMBL" id="KB295625">
    <property type="protein sequence ID" value="ELU12811.1"/>
    <property type="molecule type" value="Genomic_DNA"/>
</dbReference>
<sequence length="139" mass="15729">RCPSDAWVKRGSYCYLASCSTGDMQHARQQCASFGARLTSVHDANEELFIDWLAKSEQNINGDTCGEYREMYIGLTTINNGASWEWDDGSTFDYEHWVEGEPNNTFTTAHCTTIQITDNLTWQNVECTNSMGYICKKAV</sequence>
<dbReference type="HOGENOM" id="CLU_049894_10_3_1"/>
<dbReference type="InterPro" id="IPR001304">
    <property type="entry name" value="C-type_lectin-like"/>
</dbReference>
<reference evidence="5" key="1">
    <citation type="submission" date="2012-12" db="EMBL/GenBank/DDBJ databases">
        <authorList>
            <person name="Hellsten U."/>
            <person name="Grimwood J."/>
            <person name="Chapman J.A."/>
            <person name="Shapiro H."/>
            <person name="Aerts A."/>
            <person name="Otillar R.P."/>
            <person name="Terry A.Y."/>
            <person name="Boore J.L."/>
            <person name="Simakov O."/>
            <person name="Marletaz F."/>
            <person name="Cho S.-J."/>
            <person name="Edsinger-Gonzales E."/>
            <person name="Havlak P."/>
            <person name="Kuo D.-H."/>
            <person name="Larsson T."/>
            <person name="Lv J."/>
            <person name="Arendt D."/>
            <person name="Savage R."/>
            <person name="Osoegawa K."/>
            <person name="de Jong P."/>
            <person name="Lindberg D.R."/>
            <person name="Seaver E.C."/>
            <person name="Weisblat D.A."/>
            <person name="Putnam N.H."/>
            <person name="Grigoriev I.V."/>
            <person name="Rokhsar D.S."/>
        </authorList>
    </citation>
    <scope>NUCLEOTIDE SEQUENCE</scope>
    <source>
        <strain evidence="5">I ESC-2004</strain>
    </source>
</reference>
<feature type="domain" description="C-type lectin" evidence="2">
    <location>
        <begin position="10"/>
        <end position="136"/>
    </location>
</feature>
<dbReference type="EMBL" id="AMQN01019341">
    <property type="status" value="NOT_ANNOTATED_CDS"/>
    <property type="molecule type" value="Genomic_DNA"/>
</dbReference>